<evidence type="ECO:0000313" key="1">
    <source>
        <dbReference type="EMBL" id="CAF1006220.1"/>
    </source>
</evidence>
<evidence type="ECO:0000313" key="3">
    <source>
        <dbReference type="EMBL" id="CAF4031285.1"/>
    </source>
</evidence>
<protein>
    <submittedName>
        <fullName evidence="1">Uncharacterized protein</fullName>
    </submittedName>
</protein>
<dbReference type="Proteomes" id="UP000663882">
    <property type="component" value="Unassembled WGS sequence"/>
</dbReference>
<dbReference type="EMBL" id="CAJNOO010000667">
    <property type="protein sequence ID" value="CAF1006220.1"/>
    <property type="molecule type" value="Genomic_DNA"/>
</dbReference>
<evidence type="ECO:0000313" key="4">
    <source>
        <dbReference type="EMBL" id="CAF4267243.1"/>
    </source>
</evidence>
<evidence type="ECO:0000313" key="2">
    <source>
        <dbReference type="EMBL" id="CAF1562747.1"/>
    </source>
</evidence>
<dbReference type="OrthoDB" id="20886at2759"/>
<dbReference type="Proteomes" id="UP000663874">
    <property type="component" value="Unassembled WGS sequence"/>
</dbReference>
<comment type="caution">
    <text evidence="1">The sequence shown here is derived from an EMBL/GenBank/DDBJ whole genome shotgun (WGS) entry which is preliminary data.</text>
</comment>
<dbReference type="EMBL" id="CAJOBE010025231">
    <property type="protein sequence ID" value="CAF4267243.1"/>
    <property type="molecule type" value="Genomic_DNA"/>
</dbReference>
<dbReference type="Proteomes" id="UP000663889">
    <property type="component" value="Unassembled WGS sequence"/>
</dbReference>
<dbReference type="EMBL" id="CAJOAX010008347">
    <property type="protein sequence ID" value="CAF4031285.1"/>
    <property type="molecule type" value="Genomic_DNA"/>
</dbReference>
<evidence type="ECO:0000313" key="5">
    <source>
        <dbReference type="Proteomes" id="UP000663882"/>
    </source>
</evidence>
<dbReference type="Proteomes" id="UP000663823">
    <property type="component" value="Unassembled WGS sequence"/>
</dbReference>
<dbReference type="AlphaFoldDB" id="A0A814H9L7"/>
<organism evidence="1 5">
    <name type="scientific">Rotaria sordida</name>
    <dbReference type="NCBI Taxonomy" id="392033"/>
    <lineage>
        <taxon>Eukaryota</taxon>
        <taxon>Metazoa</taxon>
        <taxon>Spiralia</taxon>
        <taxon>Gnathifera</taxon>
        <taxon>Rotifera</taxon>
        <taxon>Eurotatoria</taxon>
        <taxon>Bdelloidea</taxon>
        <taxon>Philodinida</taxon>
        <taxon>Philodinidae</taxon>
        <taxon>Rotaria</taxon>
    </lineage>
</organism>
<gene>
    <name evidence="4" type="ORF">FNK824_LOCUS39337</name>
    <name evidence="3" type="ORF">OTI717_LOCUS30649</name>
    <name evidence="1" type="ORF">RFH988_LOCUS14433</name>
    <name evidence="2" type="ORF">SEV965_LOCUS39213</name>
</gene>
<accession>A0A814H9L7</accession>
<proteinExistence type="predicted"/>
<reference evidence="1" key="1">
    <citation type="submission" date="2021-02" db="EMBL/GenBank/DDBJ databases">
        <authorList>
            <person name="Nowell W R."/>
        </authorList>
    </citation>
    <scope>NUCLEOTIDE SEQUENCE</scope>
</reference>
<name>A0A814H9L7_9BILA</name>
<sequence>MNLKKLYDDMQLYLEIAKQRRHIVLESLENPYQAELLSLKETLKNDKFLFYHQIHEDIYRKIDELEILKSKIQLCSNILQEMFPHNQ</sequence>
<dbReference type="EMBL" id="CAJNOU010012770">
    <property type="protein sequence ID" value="CAF1562747.1"/>
    <property type="molecule type" value="Genomic_DNA"/>
</dbReference>